<dbReference type="Proteomes" id="UP000729402">
    <property type="component" value="Unassembled WGS sequence"/>
</dbReference>
<keyword evidence="3" id="KW-1185">Reference proteome</keyword>
<evidence type="ECO:0000313" key="3">
    <source>
        <dbReference type="Proteomes" id="UP000729402"/>
    </source>
</evidence>
<evidence type="ECO:0000313" key="2">
    <source>
        <dbReference type="EMBL" id="KAG8082173.1"/>
    </source>
</evidence>
<reference evidence="2" key="1">
    <citation type="journal article" date="2021" name="bioRxiv">
        <title>Whole Genome Assembly and Annotation of Northern Wild Rice, Zizania palustris L., Supports a Whole Genome Duplication in the Zizania Genus.</title>
        <authorList>
            <person name="Haas M."/>
            <person name="Kono T."/>
            <person name="Macchietto M."/>
            <person name="Millas R."/>
            <person name="McGilp L."/>
            <person name="Shao M."/>
            <person name="Duquette J."/>
            <person name="Hirsch C.N."/>
            <person name="Kimball J."/>
        </authorList>
    </citation>
    <scope>NUCLEOTIDE SEQUENCE</scope>
    <source>
        <tissue evidence="2">Fresh leaf tissue</tissue>
    </source>
</reference>
<protein>
    <submittedName>
        <fullName evidence="2">Uncharacterized protein</fullName>
    </submittedName>
</protein>
<accession>A0A8J5W5P8</accession>
<comment type="caution">
    <text evidence="2">The sequence shown here is derived from an EMBL/GenBank/DDBJ whole genome shotgun (WGS) entry which is preliminary data.</text>
</comment>
<organism evidence="2 3">
    <name type="scientific">Zizania palustris</name>
    <name type="common">Northern wild rice</name>
    <dbReference type="NCBI Taxonomy" id="103762"/>
    <lineage>
        <taxon>Eukaryota</taxon>
        <taxon>Viridiplantae</taxon>
        <taxon>Streptophyta</taxon>
        <taxon>Embryophyta</taxon>
        <taxon>Tracheophyta</taxon>
        <taxon>Spermatophyta</taxon>
        <taxon>Magnoliopsida</taxon>
        <taxon>Liliopsida</taxon>
        <taxon>Poales</taxon>
        <taxon>Poaceae</taxon>
        <taxon>BOP clade</taxon>
        <taxon>Oryzoideae</taxon>
        <taxon>Oryzeae</taxon>
        <taxon>Zizaniinae</taxon>
        <taxon>Zizania</taxon>
    </lineage>
</organism>
<sequence>MSHFAAQFLHPVSFQFAVCVRDLARNELIVVLSVISNKYDTKLYRQSWSRVMLSSTSLLVVLILACLTGSTPQCWMHRWPPMSSCTYTRWRCSDDSSRQRSPLWKAMSSMSNMKVTDVQANGGDIFPNKQTHDRAPADGHHRNNAMTGRPCLPRRDRGQDIGTVTGVDVVEADVEAKIGVPQHDWVRSGGEEEEFGSRSHLLPCPYEWEANPWLERVGRERGIARRDVATDREGES</sequence>
<feature type="region of interest" description="Disordered" evidence="1">
    <location>
        <begin position="133"/>
        <end position="158"/>
    </location>
</feature>
<reference evidence="2" key="2">
    <citation type="submission" date="2021-02" db="EMBL/GenBank/DDBJ databases">
        <authorList>
            <person name="Kimball J.A."/>
            <person name="Haas M.W."/>
            <person name="Macchietto M."/>
            <person name="Kono T."/>
            <person name="Duquette J."/>
            <person name="Shao M."/>
        </authorList>
    </citation>
    <scope>NUCLEOTIDE SEQUENCE</scope>
    <source>
        <tissue evidence="2">Fresh leaf tissue</tissue>
    </source>
</reference>
<name>A0A8J5W5P8_ZIZPA</name>
<dbReference type="AlphaFoldDB" id="A0A8J5W5P8"/>
<evidence type="ECO:0000256" key="1">
    <source>
        <dbReference type="SAM" id="MobiDB-lite"/>
    </source>
</evidence>
<proteinExistence type="predicted"/>
<gene>
    <name evidence="2" type="ORF">GUJ93_ZPchr0014g47401</name>
</gene>
<dbReference type="EMBL" id="JAAALK010000086">
    <property type="protein sequence ID" value="KAG8082173.1"/>
    <property type="molecule type" value="Genomic_DNA"/>
</dbReference>